<dbReference type="Gene3D" id="3.80.20.20">
    <property type="entry name" value="Receptor L-domain"/>
    <property type="match status" value="1"/>
</dbReference>
<accession>A0A3P7YMA5</accession>
<dbReference type="InterPro" id="IPR053079">
    <property type="entry name" value="SPS2_domain"/>
</dbReference>
<dbReference type="Pfam" id="PF01030">
    <property type="entry name" value="Recep_L_domain"/>
    <property type="match status" value="1"/>
</dbReference>
<dbReference type="PANTHER" id="PTHR21662:SF59">
    <property type="entry name" value="RECEPTOR PROTEIN-TYROSINE KINASE"/>
    <property type="match status" value="1"/>
</dbReference>
<accession>A0A183FU06</accession>
<dbReference type="InterPro" id="IPR000494">
    <property type="entry name" value="Rcpt_L-dom"/>
</dbReference>
<reference evidence="2 3" key="1">
    <citation type="submission" date="2018-11" db="EMBL/GenBank/DDBJ databases">
        <authorList>
            <consortium name="Pathogen Informatics"/>
        </authorList>
    </citation>
    <scope>NUCLEOTIDE SEQUENCE [LARGE SCALE GENOMIC DNA]</scope>
</reference>
<evidence type="ECO:0000313" key="3">
    <source>
        <dbReference type="Proteomes" id="UP000050761"/>
    </source>
</evidence>
<reference evidence="4" key="2">
    <citation type="submission" date="2019-09" db="UniProtKB">
        <authorList>
            <consortium name="WormBaseParasite"/>
        </authorList>
    </citation>
    <scope>IDENTIFICATION</scope>
</reference>
<dbReference type="InterPro" id="IPR036941">
    <property type="entry name" value="Rcpt_L-dom_sf"/>
</dbReference>
<name>A0A183FU06_HELPZ</name>
<keyword evidence="3" id="KW-1185">Reference proteome</keyword>
<organism evidence="3 4">
    <name type="scientific">Heligmosomoides polygyrus</name>
    <name type="common">Parasitic roundworm</name>
    <dbReference type="NCBI Taxonomy" id="6339"/>
    <lineage>
        <taxon>Eukaryota</taxon>
        <taxon>Metazoa</taxon>
        <taxon>Ecdysozoa</taxon>
        <taxon>Nematoda</taxon>
        <taxon>Chromadorea</taxon>
        <taxon>Rhabditida</taxon>
        <taxon>Rhabditina</taxon>
        <taxon>Rhabditomorpha</taxon>
        <taxon>Strongyloidea</taxon>
        <taxon>Heligmosomidae</taxon>
        <taxon>Heligmosomoides</taxon>
    </lineage>
</organism>
<dbReference type="OrthoDB" id="5876269at2759"/>
<dbReference type="SUPFAM" id="SSF52058">
    <property type="entry name" value="L domain-like"/>
    <property type="match status" value="2"/>
</dbReference>
<dbReference type="PANTHER" id="PTHR21662">
    <property type="entry name" value="RECEPTOR PROTEIN-TYROSINE KINASE"/>
    <property type="match status" value="1"/>
</dbReference>
<dbReference type="AlphaFoldDB" id="A0A183FU06"/>
<dbReference type="WBParaSite" id="HPBE_0001161801-mRNA-1">
    <property type="protein sequence ID" value="HPBE_0001161801-mRNA-1"/>
    <property type="gene ID" value="HPBE_0001161801"/>
</dbReference>
<gene>
    <name evidence="2" type="ORF">HPBE_LOCUS11619</name>
</gene>
<evidence type="ECO:0000259" key="1">
    <source>
        <dbReference type="Pfam" id="PF01030"/>
    </source>
</evidence>
<dbReference type="Proteomes" id="UP000050761">
    <property type="component" value="Unassembled WGS sequence"/>
</dbReference>
<dbReference type="EMBL" id="UZAH01027170">
    <property type="protein sequence ID" value="VDO89270.1"/>
    <property type="molecule type" value="Genomic_DNA"/>
</dbReference>
<feature type="domain" description="Receptor L-domain" evidence="1">
    <location>
        <begin position="77"/>
        <end position="181"/>
    </location>
</feature>
<proteinExistence type="predicted"/>
<evidence type="ECO:0000313" key="4">
    <source>
        <dbReference type="WBParaSite" id="HPBE_0001161801-mRNA-1"/>
    </source>
</evidence>
<sequence>MSIVNNSKLETMGGGALLAQAYGTVRIEDNPRLDPNCTHTLQEYTTRRRIRGNRLNCGCELDSPLKSTNVDSIANDCDPLFGRLVLDGTDIPSADVLSEKFGKARNLTGELIVINTNLTNLAFLSNLRNITSVYNASAEFVEKFVRIENNTGLQRLGWDNFEGVTGSTVRIARNQNLCFTVVDLSGLLGTEYVNKIEGAICKGLAHLQSFIPEIQAMKSIQRVCQIAHDTDLASLPADCWIIVGGLILDNNTRPTDLWKLYNVTYIYGGLTVSNSTLTGFSPMWKVERIFNPSCEIFCKTI</sequence>
<protein>
    <submittedName>
        <fullName evidence="4">Recep_L_domain domain-containing protein</fullName>
    </submittedName>
</protein>
<evidence type="ECO:0000313" key="2">
    <source>
        <dbReference type="EMBL" id="VDO89270.1"/>
    </source>
</evidence>